<feature type="compositionally biased region" description="Basic and acidic residues" evidence="6">
    <location>
        <begin position="530"/>
        <end position="547"/>
    </location>
</feature>
<feature type="region of interest" description="Disordered" evidence="6">
    <location>
        <begin position="843"/>
        <end position="862"/>
    </location>
</feature>
<dbReference type="SUPFAM" id="SSF53098">
    <property type="entry name" value="Ribonuclease H-like"/>
    <property type="match status" value="1"/>
</dbReference>
<reference evidence="9" key="2">
    <citation type="journal article" date="2008" name="Nucleic Acids Res.">
        <title>The rice annotation project database (RAP-DB): 2008 update.</title>
        <authorList>
            <consortium name="The rice annotation project (RAP)"/>
        </authorList>
    </citation>
    <scope>GENOME REANNOTATION</scope>
    <source>
        <strain evidence="9">cv. Nipponbare</strain>
    </source>
</reference>
<dbReference type="CDD" id="cd01647">
    <property type="entry name" value="RT_LTR"/>
    <property type="match status" value="1"/>
</dbReference>
<organism evidence="8 9">
    <name type="scientific">Oryza sativa subsp. japonica</name>
    <name type="common">Rice</name>
    <dbReference type="NCBI Taxonomy" id="39947"/>
    <lineage>
        <taxon>Eukaryota</taxon>
        <taxon>Viridiplantae</taxon>
        <taxon>Streptophyta</taxon>
        <taxon>Embryophyta</taxon>
        <taxon>Tracheophyta</taxon>
        <taxon>Spermatophyta</taxon>
        <taxon>Magnoliopsida</taxon>
        <taxon>Liliopsida</taxon>
        <taxon>Poales</taxon>
        <taxon>Poaceae</taxon>
        <taxon>BOP clade</taxon>
        <taxon>Oryzoideae</taxon>
        <taxon>Oryzeae</taxon>
        <taxon>Oryzinae</taxon>
        <taxon>Oryza</taxon>
        <taxon>Oryza sativa</taxon>
    </lineage>
</organism>
<evidence type="ECO:0000256" key="1">
    <source>
        <dbReference type="ARBA" id="ARBA00022679"/>
    </source>
</evidence>
<dbReference type="InterPro" id="IPR002156">
    <property type="entry name" value="RNaseH_domain"/>
</dbReference>
<dbReference type="EMBL" id="AC145477">
    <property type="protein sequence ID" value="AAT93843.1"/>
    <property type="molecule type" value="Genomic_DNA"/>
</dbReference>
<dbReference type="PANTHER" id="PTHR37984">
    <property type="entry name" value="PROTEIN CBG26694"/>
    <property type="match status" value="1"/>
</dbReference>
<dbReference type="SUPFAM" id="SSF56672">
    <property type="entry name" value="DNA/RNA polymerases"/>
    <property type="match status" value="1"/>
</dbReference>
<keyword evidence="2" id="KW-0548">Nucleotidyltransferase</keyword>
<dbReference type="GO" id="GO:0006310">
    <property type="term" value="P:DNA recombination"/>
    <property type="evidence" value="ECO:0007669"/>
    <property type="project" value="UniProtKB-KW"/>
</dbReference>
<dbReference type="Gene3D" id="2.40.70.10">
    <property type="entry name" value="Acid Proteases"/>
    <property type="match status" value="1"/>
</dbReference>
<dbReference type="Proteomes" id="UP000000763">
    <property type="component" value="Chromosome 5"/>
</dbReference>
<sequence>MAYYIDPRTSVPQYPLYPVYRYPPSTVARQVGGLGAQDSTTMTSSFIDNSVNTGPIQGIPASTMLVWTQVGEIVFPVYTTVPISAGPSITGNENAVVINPDDPVSKDPPAMVENGTSTLYKLEKVPSAAKPCLFDKNCEPTRTTSKVTKSWCPIHKSRKHNLQACWVFLNVQAEIRACKERGIQRTSPTRDIYCPIHKTKNHDFSSCKVFLRAMKTTLPKVQQSGTSLEDTDKEKGATLTSDRFVGVIIDPREPSVLHLLEDYGSSSSSTPRDVFAIGGTSMSAQANAEAENQMATPAQHLGTVNAILREAPYDHVLNDDLARWTFRPGAIEKYDGSTDPEEFLQVYSTVLYAAGADDNALANYLPTALKGSAHSWLMHLPPYSISSWVDLWQQFITNFQGTYKRHAIEDDLHALTQNPGESLRDYVRRFNECRNTIPDITDASVIRAFKTGVKDRYTTQELATRRITNTRRLFEVIDRCAHADNALRRKNDKPKAGGEKKPAKDAPESNKKKSGKSGKRKAQAEVLASEYERPPKHPDPQGSDTKRIWCPIHKSDRHSQEECLIFKKTLERQLTLEKGKQVRVVEKATEATTQDSDSAYPDSDLHVSHTFRGSTAYSSKREYKKVECEVCSTWKGAAPKMKWSEQKIKFSDEDHPKAAVIPGRYPIVVKPTIRNIKVARVLVDGGSSINLLFASTLDAMGIPRGELRPTDQPFHGITPQSSSKPLGKITLPVTFGQASNFRTEQITFDVAEFDTTYNAIIGRTALTKFMAASYYVYQVLKMPGPNETITIQGNAKLAVQCDKRSLDMVEHTPSPPATAEPPKKVIKTTKTLKPDGAIKIVPLSSANPDKTRGTPSRVASQPSMVRKANGKWRMCVDFTDLNMACPKDHFPLPQIDQLVNSTAGCELLSFLDAYSGYHQISMAKEDEEKTAFITPFGVFCYVKMPFGLITVGNTFQRTVQGALSDQLGNNVEAYVDDIVVKTKTGDSLIDDLRETFDNLRRYRLMLNPKKCTFGVPSCKLLGFLVSGRGIEANPEKIKSIENMKSPTRLKEVHKLTGCMAVLSRFVSRMGERGQPFFALLKKQDKFVWTQEVEEAFIALKLYLSNPLVLVAPQPNEELFLYIVATPYSMSTVIVVEREKVQSALNSQGAGAGFILTSPSGDQFKRAIHLNFRATNNTAEYEGLLAGIRATVALGVKRLIVKGDSELVANQVHKDYKCSSPKLSNYLAEVRKLEKRFDGIEVRHVYRKDDIEPDDLARRASRREPLEPGTFLDILTKPSVKEANDKDSPVTPDISSGATEAECAVADIETTDDWRTPHIKFISSDELPEDDAEAEKITRQAKIYCMIGNDLYKKAPNGVLLKCVSSDDGKHLLVDIHEGVCGSDAAGRTLVGKAFRQEFFWPTALKDTCDMVQRCEACQFHSKHTKLPAQALQTIPLTWPFSCWGLDILGPFPRGQGDYKFLFVAIDKFTKWIEATPMGEIKADNAIKFIRRIFCRYGLPHRIITDNDSQFISSDFHDYCIELGVKICFASVSHPQSNGQVERANSIVLQGIKTRVYDRLMSHDKKWVEELPSVLWAVRTTPTTSNKETPFFLVYGSEAMLPTELRHQSTRVQKYSDEDQEEQRNDDVNLLEEHRERVAVRAASYQQALRRYHEKRIRARTLSIGDYVLRRVQSQAGRNKLSPKWEGPYMITQVLRPGAFKIANGDGRELANSWNIDQLRKFYV</sequence>
<keyword evidence="5" id="KW-0233">DNA recombination</keyword>
<dbReference type="GO" id="GO:0015074">
    <property type="term" value="P:DNA integration"/>
    <property type="evidence" value="ECO:0007669"/>
    <property type="project" value="InterPro"/>
</dbReference>
<evidence type="ECO:0000256" key="5">
    <source>
        <dbReference type="ARBA" id="ARBA00023172"/>
    </source>
</evidence>
<dbReference type="InterPro" id="IPR043502">
    <property type="entry name" value="DNA/RNA_pol_sf"/>
</dbReference>
<feature type="compositionally biased region" description="Basic and acidic residues" evidence="6">
    <location>
        <begin position="485"/>
        <end position="511"/>
    </location>
</feature>
<dbReference type="Pfam" id="PF13456">
    <property type="entry name" value="RVT_3"/>
    <property type="match status" value="1"/>
</dbReference>
<dbReference type="Pfam" id="PF03732">
    <property type="entry name" value="Retrotrans_gag"/>
    <property type="match status" value="1"/>
</dbReference>
<evidence type="ECO:0000256" key="2">
    <source>
        <dbReference type="ARBA" id="ARBA00022695"/>
    </source>
</evidence>
<dbReference type="CDD" id="cd00303">
    <property type="entry name" value="retropepsin_like"/>
    <property type="match status" value="1"/>
</dbReference>
<dbReference type="Gene3D" id="3.30.70.270">
    <property type="match status" value="2"/>
</dbReference>
<dbReference type="GO" id="GO:0003676">
    <property type="term" value="F:nucleic acid binding"/>
    <property type="evidence" value="ECO:0007669"/>
    <property type="project" value="InterPro"/>
</dbReference>
<dbReference type="Pfam" id="PF00078">
    <property type="entry name" value="RVT_1"/>
    <property type="match status" value="1"/>
</dbReference>
<feature type="domain" description="Integrase catalytic" evidence="7">
    <location>
        <begin position="1431"/>
        <end position="1609"/>
    </location>
</feature>
<evidence type="ECO:0000256" key="4">
    <source>
        <dbReference type="ARBA" id="ARBA00022759"/>
    </source>
</evidence>
<dbReference type="InterPro" id="IPR036397">
    <property type="entry name" value="RNaseH_sf"/>
</dbReference>
<dbReference type="iPTMnet" id="Q6ASZ9"/>
<dbReference type="PROSITE" id="PS50994">
    <property type="entry name" value="INTEGRASE"/>
    <property type="match status" value="1"/>
</dbReference>
<keyword evidence="3" id="KW-0540">Nuclease</keyword>
<dbReference type="Gene3D" id="1.10.340.70">
    <property type="match status" value="1"/>
</dbReference>
<keyword evidence="4" id="KW-0255">Endonuclease</keyword>
<dbReference type="Gene3D" id="3.10.10.10">
    <property type="entry name" value="HIV Type 1 Reverse Transcriptase, subunit A, domain 1"/>
    <property type="match status" value="1"/>
</dbReference>
<dbReference type="InterPro" id="IPR043128">
    <property type="entry name" value="Rev_trsase/Diguanyl_cyclase"/>
</dbReference>
<dbReference type="Pfam" id="PF00665">
    <property type="entry name" value="rve"/>
    <property type="match status" value="1"/>
</dbReference>
<proteinExistence type="predicted"/>
<dbReference type="InterPro" id="IPR005162">
    <property type="entry name" value="Retrotrans_gag_dom"/>
</dbReference>
<evidence type="ECO:0000313" key="9">
    <source>
        <dbReference type="Proteomes" id="UP000000763"/>
    </source>
</evidence>
<keyword evidence="1" id="KW-0808">Transferase</keyword>
<evidence type="ECO:0000256" key="3">
    <source>
        <dbReference type="ARBA" id="ARBA00022722"/>
    </source>
</evidence>
<evidence type="ECO:0000313" key="8">
    <source>
        <dbReference type="EMBL" id="AAT93843.1"/>
    </source>
</evidence>
<protein>
    <submittedName>
        <fullName evidence="8">Polyprotein</fullName>
    </submittedName>
</protein>
<feature type="region of interest" description="Disordered" evidence="6">
    <location>
        <begin position="485"/>
        <end position="547"/>
    </location>
</feature>
<evidence type="ECO:0000259" key="7">
    <source>
        <dbReference type="PROSITE" id="PS50994"/>
    </source>
</evidence>
<gene>
    <name evidence="8" type="primary">B1402B06.10</name>
</gene>
<dbReference type="InterPro" id="IPR050951">
    <property type="entry name" value="Retrovirus_Pol_polyprotein"/>
</dbReference>
<dbReference type="InterPro" id="IPR001584">
    <property type="entry name" value="Integrase_cat-core"/>
</dbReference>
<evidence type="ECO:0000256" key="6">
    <source>
        <dbReference type="SAM" id="MobiDB-lite"/>
    </source>
</evidence>
<dbReference type="Gene3D" id="3.30.420.10">
    <property type="entry name" value="Ribonuclease H-like superfamily/Ribonuclease H"/>
    <property type="match status" value="2"/>
</dbReference>
<dbReference type="InterPro" id="IPR021109">
    <property type="entry name" value="Peptidase_aspartic_dom_sf"/>
</dbReference>
<feature type="compositionally biased region" description="Basic residues" evidence="6">
    <location>
        <begin position="512"/>
        <end position="521"/>
    </location>
</feature>
<dbReference type="CDD" id="cd09279">
    <property type="entry name" value="RNase_HI_like"/>
    <property type="match status" value="1"/>
</dbReference>
<dbReference type="PANTHER" id="PTHR37984:SF5">
    <property type="entry name" value="PROTEIN NYNRIN-LIKE"/>
    <property type="match status" value="1"/>
</dbReference>
<accession>Q6ASZ9</accession>
<name>Q6ASZ9_ORYSJ</name>
<reference evidence="9" key="1">
    <citation type="journal article" date="2005" name="Nature">
        <title>The map-based sequence of the rice genome.</title>
        <authorList>
            <consortium name="International rice genome sequencing project (IRGSP)"/>
            <person name="Matsumoto T."/>
            <person name="Wu J."/>
            <person name="Kanamori H."/>
            <person name="Katayose Y."/>
            <person name="Fujisawa M."/>
            <person name="Namiki N."/>
            <person name="Mizuno H."/>
            <person name="Yamamoto K."/>
            <person name="Antonio B.A."/>
            <person name="Baba T."/>
            <person name="Sakata K."/>
            <person name="Nagamura Y."/>
            <person name="Aoki H."/>
            <person name="Arikawa K."/>
            <person name="Arita K."/>
            <person name="Bito T."/>
            <person name="Chiden Y."/>
            <person name="Fujitsuka N."/>
            <person name="Fukunaka R."/>
            <person name="Hamada M."/>
            <person name="Harada C."/>
            <person name="Hayashi A."/>
            <person name="Hijishita S."/>
            <person name="Honda M."/>
            <person name="Hosokawa S."/>
            <person name="Ichikawa Y."/>
            <person name="Idonuma A."/>
            <person name="Iijima M."/>
            <person name="Ikeda M."/>
            <person name="Ikeno M."/>
            <person name="Ito K."/>
            <person name="Ito S."/>
            <person name="Ito T."/>
            <person name="Ito Y."/>
            <person name="Ito Y."/>
            <person name="Iwabuchi A."/>
            <person name="Kamiya K."/>
            <person name="Karasawa W."/>
            <person name="Kurita K."/>
            <person name="Katagiri S."/>
            <person name="Kikuta A."/>
            <person name="Kobayashi H."/>
            <person name="Kobayashi N."/>
            <person name="Machita K."/>
            <person name="Maehara T."/>
            <person name="Masukawa M."/>
            <person name="Mizubayashi T."/>
            <person name="Mukai Y."/>
            <person name="Nagasaki H."/>
            <person name="Nagata Y."/>
            <person name="Naito S."/>
            <person name="Nakashima M."/>
            <person name="Nakama Y."/>
            <person name="Nakamichi Y."/>
            <person name="Nakamura M."/>
            <person name="Meguro A."/>
            <person name="Negishi M."/>
            <person name="Ohta I."/>
            <person name="Ohta T."/>
            <person name="Okamoto M."/>
            <person name="Ono N."/>
            <person name="Saji S."/>
            <person name="Sakaguchi M."/>
            <person name="Sakai K."/>
            <person name="Shibata M."/>
            <person name="Shimokawa T."/>
            <person name="Song J."/>
            <person name="Takazaki Y."/>
            <person name="Terasawa K."/>
            <person name="Tsugane M."/>
            <person name="Tsuji K."/>
            <person name="Ueda S."/>
            <person name="Waki K."/>
            <person name="Yamagata H."/>
            <person name="Yamamoto M."/>
            <person name="Yamamoto S."/>
            <person name="Yamane H."/>
            <person name="Yoshiki S."/>
            <person name="Yoshihara R."/>
            <person name="Yukawa K."/>
            <person name="Zhong H."/>
            <person name="Yano M."/>
            <person name="Yuan Q."/>
            <person name="Ouyang S."/>
            <person name="Liu J."/>
            <person name="Jones K.M."/>
            <person name="Gansberger K."/>
            <person name="Moffat K."/>
            <person name="Hill J."/>
            <person name="Bera J."/>
            <person name="Fadrosh D."/>
            <person name="Jin S."/>
            <person name="Johri S."/>
            <person name="Kim M."/>
            <person name="Overton L."/>
            <person name="Reardon M."/>
            <person name="Tsitrin T."/>
            <person name="Vuong H."/>
            <person name="Weaver B."/>
            <person name="Ciecko A."/>
            <person name="Tallon L."/>
            <person name="Jackson J."/>
            <person name="Pai G."/>
            <person name="Aken S.V."/>
            <person name="Utterback T."/>
            <person name="Reidmuller S."/>
            <person name="Feldblyum T."/>
            <person name="Hsiao J."/>
            <person name="Zismann V."/>
            <person name="Iobst S."/>
            <person name="de Vazeille A.R."/>
            <person name="Buell C.R."/>
            <person name="Ying K."/>
            <person name="Li Y."/>
            <person name="Lu T."/>
            <person name="Huang Y."/>
            <person name="Zhao Q."/>
            <person name="Feng Q."/>
            <person name="Zhang L."/>
            <person name="Zhu J."/>
            <person name="Weng Q."/>
            <person name="Mu J."/>
            <person name="Lu Y."/>
            <person name="Fan D."/>
            <person name="Liu Y."/>
            <person name="Guan J."/>
            <person name="Zhang Y."/>
            <person name="Yu S."/>
            <person name="Liu X."/>
            <person name="Zhang Y."/>
            <person name="Hong G."/>
            <person name="Han B."/>
            <person name="Choisne N."/>
            <person name="Demange N."/>
            <person name="Orjeda G."/>
            <person name="Samain S."/>
            <person name="Cattolico L."/>
            <person name="Pelletier E."/>
            <person name="Couloux A."/>
            <person name="Segurens B."/>
            <person name="Wincker P."/>
            <person name="D'Hont A."/>
            <person name="Scarpelli C."/>
            <person name="Weissenbach J."/>
            <person name="Salanoubat M."/>
            <person name="Quetier F."/>
            <person name="Yu Y."/>
            <person name="Kim H.R."/>
            <person name="Rambo T."/>
            <person name="Currie J."/>
            <person name="Collura K."/>
            <person name="Luo M."/>
            <person name="Yang T."/>
            <person name="Ammiraju J.S.S."/>
            <person name="Engler F."/>
            <person name="Soderlund C."/>
            <person name="Wing R.A."/>
            <person name="Palmer L.E."/>
            <person name="de la Bastide M."/>
            <person name="Spiegel L."/>
            <person name="Nascimento L."/>
            <person name="Zutavern T."/>
            <person name="O'Shaughnessy A."/>
            <person name="Dike S."/>
            <person name="Dedhia N."/>
            <person name="Preston R."/>
            <person name="Balija V."/>
            <person name="McCombie W.R."/>
            <person name="Chow T."/>
            <person name="Chen H."/>
            <person name="Chung M."/>
            <person name="Chen C."/>
            <person name="Shaw J."/>
            <person name="Wu H."/>
            <person name="Hsiao K."/>
            <person name="Chao Y."/>
            <person name="Chu M."/>
            <person name="Cheng C."/>
            <person name="Hour A."/>
            <person name="Lee P."/>
            <person name="Lin S."/>
            <person name="Lin Y."/>
            <person name="Liou J."/>
            <person name="Liu S."/>
            <person name="Hsing Y."/>
            <person name="Raghuvanshi S."/>
            <person name="Mohanty A."/>
            <person name="Bharti A.K."/>
            <person name="Gaur A."/>
            <person name="Gupta V."/>
            <person name="Kumar D."/>
            <person name="Ravi V."/>
            <person name="Vij S."/>
            <person name="Kapur A."/>
            <person name="Khurana P."/>
            <person name="Khurana P."/>
            <person name="Khurana J.P."/>
            <person name="Tyagi A.K."/>
            <person name="Gaikwad K."/>
            <person name="Singh A."/>
            <person name="Dalal V."/>
            <person name="Srivastava S."/>
            <person name="Dixit A."/>
            <person name="Pal A.K."/>
            <person name="Ghazi I.A."/>
            <person name="Yadav M."/>
            <person name="Pandit A."/>
            <person name="Bhargava A."/>
            <person name="Sureshbabu K."/>
            <person name="Batra K."/>
            <person name="Sharma T.R."/>
            <person name="Mohapatra T."/>
            <person name="Singh N.K."/>
            <person name="Messing J."/>
            <person name="Nelson A.B."/>
            <person name="Fuks G."/>
            <person name="Kavchok S."/>
            <person name="Keizer G."/>
            <person name="Linton E."/>
            <person name="Llaca V."/>
            <person name="Song R."/>
            <person name="Tanyolac B."/>
            <person name="Young S."/>
            <person name="Ho-Il K."/>
            <person name="Hahn J.H."/>
            <person name="Sangsakoo G."/>
            <person name="Vanavichit A."/>
            <person name="de Mattos Luiz.A.T."/>
            <person name="Zimmer P.D."/>
            <person name="Malone G."/>
            <person name="Dellagostin O."/>
            <person name="de Oliveira A.C."/>
            <person name="Bevan M."/>
            <person name="Bancroft I."/>
            <person name="Minx P."/>
            <person name="Cordum H."/>
            <person name="Wilson R."/>
            <person name="Cheng Z."/>
            <person name="Jin W."/>
            <person name="Jiang J."/>
            <person name="Leong S.A."/>
            <person name="Iwama H."/>
            <person name="Gojobori T."/>
            <person name="Itoh T."/>
            <person name="Niimura Y."/>
            <person name="Fujii Y."/>
            <person name="Habara T."/>
            <person name="Sakai H."/>
            <person name="Sato Y."/>
            <person name="Wilson G."/>
            <person name="Kumar K."/>
            <person name="McCouch S."/>
            <person name="Juretic N."/>
            <person name="Hoen D."/>
            <person name="Wright S."/>
            <person name="Bruskiewich R."/>
            <person name="Bureau T."/>
            <person name="Miyao A."/>
            <person name="Hirochika H."/>
            <person name="Nishikawa T."/>
            <person name="Kadowaki K."/>
            <person name="Sugiura M."/>
            <person name="Burr B."/>
            <person name="Sasaki T."/>
        </authorList>
    </citation>
    <scope>NUCLEOTIDE SEQUENCE [LARGE SCALE GENOMIC DNA]</scope>
    <source>
        <strain evidence="9">cv. Nipponbare</strain>
    </source>
</reference>
<feature type="compositionally biased region" description="Polar residues" evidence="6">
    <location>
        <begin position="844"/>
        <end position="862"/>
    </location>
</feature>
<dbReference type="InterPro" id="IPR000477">
    <property type="entry name" value="RT_dom"/>
</dbReference>
<keyword evidence="4" id="KW-0378">Hydrolase</keyword>
<dbReference type="InterPro" id="IPR012337">
    <property type="entry name" value="RNaseH-like_sf"/>
</dbReference>
<dbReference type="GO" id="GO:0016779">
    <property type="term" value="F:nucleotidyltransferase activity"/>
    <property type="evidence" value="ECO:0007669"/>
    <property type="project" value="UniProtKB-KW"/>
</dbReference>
<dbReference type="GO" id="GO:0004523">
    <property type="term" value="F:RNA-DNA hybrid ribonuclease activity"/>
    <property type="evidence" value="ECO:0007669"/>
    <property type="project" value="InterPro"/>
</dbReference>